<dbReference type="InterPro" id="IPR009056">
    <property type="entry name" value="Cyt_c-like_dom"/>
</dbReference>
<evidence type="ECO:0000256" key="5">
    <source>
        <dbReference type="ARBA" id="ARBA00023004"/>
    </source>
</evidence>
<keyword evidence="1" id="KW-0813">Transport</keyword>
<proteinExistence type="predicted"/>
<dbReference type="PRINTS" id="PR00604">
    <property type="entry name" value="CYTCHRMECIAB"/>
</dbReference>
<evidence type="ECO:0000256" key="1">
    <source>
        <dbReference type="ARBA" id="ARBA00022448"/>
    </source>
</evidence>
<reference evidence="9 10" key="1">
    <citation type="journal article" date="2008" name="BMC Genomics">
        <title>Complete genome of Phenylobacterium zucineum - a novel facultative intracellular bacterium isolated from human erythroleukemia cell line K562.</title>
        <authorList>
            <person name="Luo Y."/>
            <person name="Xu X."/>
            <person name="Ding Z."/>
            <person name="Liu Z."/>
            <person name="Zhang B."/>
            <person name="Yan Z."/>
            <person name="Sun J."/>
            <person name="Hu S."/>
            <person name="Hu X."/>
        </authorList>
    </citation>
    <scope>NUCLEOTIDE SEQUENCE [LARGE SCALE GENOMIC DNA]</scope>
    <source>
        <strain evidence="9 10">HLK1</strain>
    </source>
</reference>
<evidence type="ECO:0000313" key="9">
    <source>
        <dbReference type="EMBL" id="ACG77536.1"/>
    </source>
</evidence>
<dbReference type="STRING" id="450851.PHZ_c1122"/>
<evidence type="ECO:0000256" key="2">
    <source>
        <dbReference type="ARBA" id="ARBA00022617"/>
    </source>
</evidence>
<evidence type="ECO:0000256" key="4">
    <source>
        <dbReference type="ARBA" id="ARBA00022982"/>
    </source>
</evidence>
<dbReference type="AlphaFoldDB" id="B4R803"/>
<dbReference type="eggNOG" id="COG3474">
    <property type="taxonomic scope" value="Bacteria"/>
</dbReference>
<dbReference type="Proteomes" id="UP000001868">
    <property type="component" value="Chromosome"/>
</dbReference>
<name>B4R803_PHEZH</name>
<dbReference type="KEGG" id="pzu:PHZ_c1122"/>
<feature type="signal peptide" evidence="7">
    <location>
        <begin position="1"/>
        <end position="17"/>
    </location>
</feature>
<dbReference type="Pfam" id="PF00034">
    <property type="entry name" value="Cytochrom_C"/>
    <property type="match status" value="1"/>
</dbReference>
<evidence type="ECO:0000259" key="8">
    <source>
        <dbReference type="PROSITE" id="PS51007"/>
    </source>
</evidence>
<evidence type="ECO:0000256" key="6">
    <source>
        <dbReference type="PROSITE-ProRule" id="PRU00433"/>
    </source>
</evidence>
<feature type="chain" id="PRO_5002822335" evidence="7">
    <location>
        <begin position="18"/>
        <end position="121"/>
    </location>
</feature>
<evidence type="ECO:0000313" key="10">
    <source>
        <dbReference type="Proteomes" id="UP000001868"/>
    </source>
</evidence>
<dbReference type="HOGENOM" id="CLU_060944_2_1_5"/>
<dbReference type="InterPro" id="IPR002327">
    <property type="entry name" value="Cyt_c_1A/1B"/>
</dbReference>
<gene>
    <name evidence="9" type="ordered locus">PHZ_c1122</name>
</gene>
<keyword evidence="7" id="KW-0732">Signal</keyword>
<keyword evidence="4" id="KW-0249">Electron transport</keyword>
<protein>
    <submittedName>
        <fullName evidence="9">Cytochrome c family protein</fullName>
    </submittedName>
</protein>
<keyword evidence="2 6" id="KW-0349">Heme</keyword>
<dbReference type="PROSITE" id="PS51007">
    <property type="entry name" value="CYTC"/>
    <property type="match status" value="1"/>
</dbReference>
<dbReference type="GO" id="GO:0020037">
    <property type="term" value="F:heme binding"/>
    <property type="evidence" value="ECO:0007669"/>
    <property type="project" value="InterPro"/>
</dbReference>
<dbReference type="SUPFAM" id="SSF46626">
    <property type="entry name" value="Cytochrome c"/>
    <property type="match status" value="1"/>
</dbReference>
<keyword evidence="3 6" id="KW-0479">Metal-binding</keyword>
<dbReference type="EMBL" id="CP000747">
    <property type="protein sequence ID" value="ACG77536.1"/>
    <property type="molecule type" value="Genomic_DNA"/>
</dbReference>
<organism evidence="9 10">
    <name type="scientific">Phenylobacterium zucineum (strain HLK1)</name>
    <dbReference type="NCBI Taxonomy" id="450851"/>
    <lineage>
        <taxon>Bacteria</taxon>
        <taxon>Pseudomonadati</taxon>
        <taxon>Pseudomonadota</taxon>
        <taxon>Alphaproteobacteria</taxon>
        <taxon>Caulobacterales</taxon>
        <taxon>Caulobacteraceae</taxon>
        <taxon>Phenylobacterium</taxon>
    </lineage>
</organism>
<dbReference type="GO" id="GO:0046872">
    <property type="term" value="F:metal ion binding"/>
    <property type="evidence" value="ECO:0007669"/>
    <property type="project" value="UniProtKB-KW"/>
</dbReference>
<dbReference type="PANTHER" id="PTHR11961">
    <property type="entry name" value="CYTOCHROME C"/>
    <property type="match status" value="1"/>
</dbReference>
<keyword evidence="10" id="KW-1185">Reference proteome</keyword>
<accession>B4R803</accession>
<keyword evidence="5 6" id="KW-0408">Iron</keyword>
<sequence length="121" mass="12941">MLAASLALMLAASAPSAAEGARVFQRCFSCHSVDPAEGHVQGPNLAGIVGRRAGTRPGYSYSPALRRARAGGLVWTEQALDHFLADPEAMIPGTEMSMPPLRKPRDRQAVIRFLQTTASPR</sequence>
<evidence type="ECO:0000256" key="3">
    <source>
        <dbReference type="ARBA" id="ARBA00022723"/>
    </source>
</evidence>
<feature type="domain" description="Cytochrome c" evidence="8">
    <location>
        <begin position="15"/>
        <end position="118"/>
    </location>
</feature>
<evidence type="ECO:0000256" key="7">
    <source>
        <dbReference type="SAM" id="SignalP"/>
    </source>
</evidence>
<dbReference type="Gene3D" id="1.10.760.10">
    <property type="entry name" value="Cytochrome c-like domain"/>
    <property type="match status" value="1"/>
</dbReference>
<dbReference type="GO" id="GO:0009055">
    <property type="term" value="F:electron transfer activity"/>
    <property type="evidence" value="ECO:0007669"/>
    <property type="project" value="InterPro"/>
</dbReference>
<dbReference type="InterPro" id="IPR036909">
    <property type="entry name" value="Cyt_c-like_dom_sf"/>
</dbReference>